<feature type="domain" description="HD-GYP" evidence="3">
    <location>
        <begin position="150"/>
        <end position="361"/>
    </location>
</feature>
<organism evidence="4 5">
    <name type="scientific">Pseudohongiella spirulinae</name>
    <dbReference type="NCBI Taxonomy" id="1249552"/>
    <lineage>
        <taxon>Bacteria</taxon>
        <taxon>Pseudomonadati</taxon>
        <taxon>Pseudomonadota</taxon>
        <taxon>Gammaproteobacteria</taxon>
        <taxon>Pseudomonadales</taxon>
        <taxon>Pseudohongiellaceae</taxon>
        <taxon>Pseudohongiella</taxon>
    </lineage>
</organism>
<evidence type="ECO:0000259" key="3">
    <source>
        <dbReference type="PROSITE" id="PS51832"/>
    </source>
</evidence>
<dbReference type="AlphaFoldDB" id="A0A0S2KHM3"/>
<dbReference type="Gene3D" id="3.40.50.2300">
    <property type="match status" value="1"/>
</dbReference>
<dbReference type="InterPro" id="IPR001789">
    <property type="entry name" value="Sig_transdc_resp-reg_receiver"/>
</dbReference>
<feature type="modified residue" description="4-aspartylphosphate" evidence="1">
    <location>
        <position position="56"/>
    </location>
</feature>
<gene>
    <name evidence="4" type="ORF">PS2015_2840</name>
</gene>
<dbReference type="RefSeq" id="WP_058022858.1">
    <property type="nucleotide sequence ID" value="NZ_CP013189.1"/>
</dbReference>
<sequence>MKSNSANILVVDDDPGNIALIGEVLHDQFQVKVANNGPRALELATISPQPDLILLDVMMPQMDGYQVLEQLRASPDTHDIPVIFVTALDTDDNELSGFRLGAVDYITKPVMPQLLLARVNTHLELKAARDSLRNQNDWLEAEVHRRMQENDLIQLVSIRALAHLAETRDQETGNHILRTQAYVNSLARALCEHPDYAELLDDHSIEIITRSAPLHDIGKVGIPDHILQKPGPLTDSEWKVMQTHAELGAKAIELAELDIDQPVEFLTVAKEIARWHHERWDGSGYPDGLAGNDIPISARLMAIADVFDALITERVYKPAMSPENARIIILKSRGSHFDPMLVDTFDSVFDDFKNIALRYRDPPETG</sequence>
<evidence type="ECO:0000259" key="2">
    <source>
        <dbReference type="PROSITE" id="PS50110"/>
    </source>
</evidence>
<evidence type="ECO:0000313" key="4">
    <source>
        <dbReference type="EMBL" id="ALO47471.1"/>
    </source>
</evidence>
<protein>
    <submittedName>
        <fullName evidence="4">Transcriptional regulator</fullName>
    </submittedName>
</protein>
<name>A0A0S2KHM3_9GAMM</name>
<dbReference type="EMBL" id="CP013189">
    <property type="protein sequence ID" value="ALO47471.1"/>
    <property type="molecule type" value="Genomic_DNA"/>
</dbReference>
<dbReference type="SMART" id="SM00471">
    <property type="entry name" value="HDc"/>
    <property type="match status" value="1"/>
</dbReference>
<dbReference type="OrthoDB" id="9802066at2"/>
<dbReference type="CDD" id="cd00077">
    <property type="entry name" value="HDc"/>
    <property type="match status" value="1"/>
</dbReference>
<feature type="domain" description="Response regulatory" evidence="2">
    <location>
        <begin position="7"/>
        <end position="123"/>
    </location>
</feature>
<evidence type="ECO:0000313" key="5">
    <source>
        <dbReference type="Proteomes" id="UP000065641"/>
    </source>
</evidence>
<dbReference type="PROSITE" id="PS50110">
    <property type="entry name" value="RESPONSE_REGULATORY"/>
    <property type="match status" value="1"/>
</dbReference>
<dbReference type="Gene3D" id="1.10.3210.10">
    <property type="entry name" value="Hypothetical protein af1432"/>
    <property type="match status" value="1"/>
</dbReference>
<dbReference type="Pfam" id="PF00072">
    <property type="entry name" value="Response_reg"/>
    <property type="match status" value="1"/>
</dbReference>
<dbReference type="InterPro" id="IPR011006">
    <property type="entry name" value="CheY-like_superfamily"/>
</dbReference>
<dbReference type="SUPFAM" id="SSF109604">
    <property type="entry name" value="HD-domain/PDEase-like"/>
    <property type="match status" value="1"/>
</dbReference>
<dbReference type="InterPro" id="IPR052020">
    <property type="entry name" value="Cyclic_di-GMP/3'3'-cGAMP_PDE"/>
</dbReference>
<dbReference type="Proteomes" id="UP000065641">
    <property type="component" value="Chromosome"/>
</dbReference>
<dbReference type="GO" id="GO:0000160">
    <property type="term" value="P:phosphorelay signal transduction system"/>
    <property type="evidence" value="ECO:0007669"/>
    <property type="project" value="InterPro"/>
</dbReference>
<dbReference type="PANTHER" id="PTHR45228">
    <property type="entry name" value="CYCLIC DI-GMP PHOSPHODIESTERASE TM_0186-RELATED"/>
    <property type="match status" value="1"/>
</dbReference>
<proteinExistence type="predicted"/>
<keyword evidence="1" id="KW-0597">Phosphoprotein</keyword>
<reference evidence="4 5" key="1">
    <citation type="submission" date="2015-11" db="EMBL/GenBank/DDBJ databases">
        <authorList>
            <person name="Zhang Y."/>
            <person name="Guo Z."/>
        </authorList>
    </citation>
    <scope>NUCLEOTIDE SEQUENCE [LARGE SCALE GENOMIC DNA]</scope>
    <source>
        <strain evidence="4 5">KCTC 32221</strain>
    </source>
</reference>
<dbReference type="Pfam" id="PF13487">
    <property type="entry name" value="HD_5"/>
    <property type="match status" value="1"/>
</dbReference>
<keyword evidence="5" id="KW-1185">Reference proteome</keyword>
<dbReference type="InterPro" id="IPR003607">
    <property type="entry name" value="HD/PDEase_dom"/>
</dbReference>
<dbReference type="SMART" id="SM00448">
    <property type="entry name" value="REC"/>
    <property type="match status" value="1"/>
</dbReference>
<dbReference type="SUPFAM" id="SSF52172">
    <property type="entry name" value="CheY-like"/>
    <property type="match status" value="1"/>
</dbReference>
<dbReference type="GO" id="GO:0008081">
    <property type="term" value="F:phosphoric diester hydrolase activity"/>
    <property type="evidence" value="ECO:0007669"/>
    <property type="project" value="UniProtKB-ARBA"/>
</dbReference>
<dbReference type="PATRIC" id="fig|1249552.3.peg.2867"/>
<dbReference type="STRING" id="1249552.PS2015_2840"/>
<accession>A0A0S2KHM3</accession>
<dbReference type="KEGG" id="pspi:PS2015_2840"/>
<dbReference type="PANTHER" id="PTHR45228:SF5">
    <property type="entry name" value="CYCLIC DI-GMP PHOSPHODIESTERASE VC_1348-RELATED"/>
    <property type="match status" value="1"/>
</dbReference>
<evidence type="ECO:0000256" key="1">
    <source>
        <dbReference type="PROSITE-ProRule" id="PRU00169"/>
    </source>
</evidence>
<dbReference type="PROSITE" id="PS51832">
    <property type="entry name" value="HD_GYP"/>
    <property type="match status" value="1"/>
</dbReference>
<dbReference type="InterPro" id="IPR037522">
    <property type="entry name" value="HD_GYP_dom"/>
</dbReference>